<evidence type="ECO:0000313" key="8">
    <source>
        <dbReference type="Proteomes" id="UP001611383"/>
    </source>
</evidence>
<gene>
    <name evidence="7" type="ORF">F0U60_39555</name>
</gene>
<comment type="subcellular location">
    <subcellularLocation>
        <location evidence="1">Cell membrane</location>
        <topology evidence="1">Multi-pass membrane protein</topology>
    </subcellularLocation>
</comment>
<keyword evidence="8" id="KW-1185">Reference proteome</keyword>
<organism evidence="7 8">
    <name type="scientific">Archangium minus</name>
    <dbReference type="NCBI Taxonomy" id="83450"/>
    <lineage>
        <taxon>Bacteria</taxon>
        <taxon>Pseudomonadati</taxon>
        <taxon>Myxococcota</taxon>
        <taxon>Myxococcia</taxon>
        <taxon>Myxococcales</taxon>
        <taxon>Cystobacterineae</taxon>
        <taxon>Archangiaceae</taxon>
        <taxon>Archangium</taxon>
    </lineage>
</organism>
<dbReference type="EMBL" id="CP043494">
    <property type="protein sequence ID" value="WNG49544.1"/>
    <property type="molecule type" value="Genomic_DNA"/>
</dbReference>
<dbReference type="PANTHER" id="PTHR30086">
    <property type="entry name" value="ARGININE EXPORTER PROTEIN ARGO"/>
    <property type="match status" value="1"/>
</dbReference>
<evidence type="ECO:0000256" key="3">
    <source>
        <dbReference type="ARBA" id="ARBA00022692"/>
    </source>
</evidence>
<proteinExistence type="predicted"/>
<evidence type="ECO:0000256" key="5">
    <source>
        <dbReference type="ARBA" id="ARBA00023136"/>
    </source>
</evidence>
<dbReference type="InterPro" id="IPR001123">
    <property type="entry name" value="LeuE-type"/>
</dbReference>
<evidence type="ECO:0000313" key="7">
    <source>
        <dbReference type="EMBL" id="WNG49544.1"/>
    </source>
</evidence>
<name>A0ABY9X2I6_9BACT</name>
<evidence type="ECO:0000256" key="4">
    <source>
        <dbReference type="ARBA" id="ARBA00022989"/>
    </source>
</evidence>
<dbReference type="Proteomes" id="UP001611383">
    <property type="component" value="Chromosome"/>
</dbReference>
<dbReference type="PANTHER" id="PTHR30086:SF20">
    <property type="entry name" value="ARGININE EXPORTER PROTEIN ARGO-RELATED"/>
    <property type="match status" value="1"/>
</dbReference>
<keyword evidence="4 6" id="KW-1133">Transmembrane helix</keyword>
<evidence type="ECO:0000256" key="6">
    <source>
        <dbReference type="SAM" id="Phobius"/>
    </source>
</evidence>
<dbReference type="Pfam" id="PF01810">
    <property type="entry name" value="LysE"/>
    <property type="match status" value="1"/>
</dbReference>
<protein>
    <submittedName>
        <fullName evidence="7">Amino acid transporter</fullName>
    </submittedName>
</protein>
<keyword evidence="3 6" id="KW-0812">Transmembrane</keyword>
<evidence type="ECO:0000256" key="2">
    <source>
        <dbReference type="ARBA" id="ARBA00022475"/>
    </source>
</evidence>
<keyword evidence="5 6" id="KW-0472">Membrane</keyword>
<feature type="transmembrane region" description="Helical" evidence="6">
    <location>
        <begin position="6"/>
        <end position="27"/>
    </location>
</feature>
<feature type="transmembrane region" description="Helical" evidence="6">
    <location>
        <begin position="66"/>
        <end position="86"/>
    </location>
</feature>
<sequence>MELSPFIRGAGLGASLIVAIGAQNAFVLRQGLLRAHVPLVVGVCVAGDVLLIAAGVAGMGRLVESLPWLVVVTTWCGAAYVAWFGLTSLARALRPAHTGLEAAGGREAGAGPTLRTALALTFLNPHVYLDTVVLLGSVAAREGERDAPLFGVGAAAASCAWFSSLGFGARYLAPLFARPLAWRLLDGAIGLVMLALAGSLLA</sequence>
<feature type="transmembrane region" description="Helical" evidence="6">
    <location>
        <begin position="39"/>
        <end position="60"/>
    </location>
</feature>
<accession>A0ABY9X2I6</accession>
<keyword evidence="2" id="KW-1003">Cell membrane</keyword>
<dbReference type="RefSeq" id="WP_395807561.1">
    <property type="nucleotide sequence ID" value="NZ_CP043494.1"/>
</dbReference>
<evidence type="ECO:0000256" key="1">
    <source>
        <dbReference type="ARBA" id="ARBA00004651"/>
    </source>
</evidence>
<reference evidence="7 8" key="1">
    <citation type="submission" date="2019-08" db="EMBL/GenBank/DDBJ databases">
        <title>Archangium and Cystobacter genomes.</title>
        <authorList>
            <person name="Chen I.-C.K."/>
            <person name="Wielgoss S."/>
        </authorList>
    </citation>
    <scope>NUCLEOTIDE SEQUENCE [LARGE SCALE GENOMIC DNA]</scope>
    <source>
        <strain evidence="7 8">Cbm 6</strain>
    </source>
</reference>
<feature type="transmembrane region" description="Helical" evidence="6">
    <location>
        <begin position="149"/>
        <end position="168"/>
    </location>
</feature>
<feature type="transmembrane region" description="Helical" evidence="6">
    <location>
        <begin position="180"/>
        <end position="201"/>
    </location>
</feature>